<dbReference type="Proteomes" id="UP000265100">
    <property type="component" value="Chromosome 12"/>
</dbReference>
<dbReference type="InterPro" id="IPR005819">
    <property type="entry name" value="H1/H5"/>
</dbReference>
<proteinExistence type="inferred from homology"/>
<dbReference type="GO" id="GO:0000786">
    <property type="term" value="C:nucleosome"/>
    <property type="evidence" value="ECO:0007669"/>
    <property type="project" value="InterPro"/>
</dbReference>
<dbReference type="RefSeq" id="XP_026043395.1">
    <property type="nucleotide sequence ID" value="XM_026187610.1"/>
</dbReference>
<reference evidence="5" key="4">
    <citation type="submission" date="2025-09" db="UniProtKB">
        <authorList>
            <consortium name="Ensembl"/>
        </authorList>
    </citation>
    <scope>IDENTIFICATION</scope>
</reference>
<dbReference type="GeneID" id="113033625"/>
<protein>
    <recommendedName>
        <fullName evidence="4">H15 domain-containing protein</fullName>
    </recommendedName>
</protein>
<dbReference type="GO" id="GO:0030527">
    <property type="term" value="F:structural constituent of chromatin"/>
    <property type="evidence" value="ECO:0007669"/>
    <property type="project" value="InterPro"/>
</dbReference>
<keyword evidence="2" id="KW-0539">Nucleus</keyword>
<sequence length="186" mass="19865">MSSAAIALTPPAPAKSPKKRAKSPRKKTGLTVSDLILKALSTSTQRGGVSLVALKKALKAGGYDVVKNNARILIAVKRLVTKKSLVQTKGSGASGSFKLNKKPPTPRKRKVVRKKKPKAKKVKRASVKKTAAAGATPAAKKSPKKRRKSKSPKKAKRPAAAKKPKKPKSPKKTKRRVSKTRSAAKK</sequence>
<feature type="compositionally biased region" description="Low complexity" evidence="3">
    <location>
        <begin position="128"/>
        <end position="140"/>
    </location>
</feature>
<dbReference type="GeneTree" id="ENSGT00950000183089"/>
<dbReference type="GO" id="GO:0003677">
    <property type="term" value="F:DNA binding"/>
    <property type="evidence" value="ECO:0007669"/>
    <property type="project" value="UniProtKB-KW"/>
</dbReference>
<evidence type="ECO:0000313" key="5">
    <source>
        <dbReference type="Ensembl" id="ENSACLP00000024965.2"/>
    </source>
</evidence>
<reference evidence="6" key="2">
    <citation type="submission" date="2023-03" db="EMBL/GenBank/DDBJ databases">
        <authorList>
            <consortium name="Wellcome Sanger Institute Data Sharing"/>
        </authorList>
    </citation>
    <scope>NUCLEOTIDE SEQUENCE [LARGE SCALE GENOMIC DNA]</scope>
</reference>
<evidence type="ECO:0000256" key="2">
    <source>
        <dbReference type="RuleBase" id="RU003894"/>
    </source>
</evidence>
<dbReference type="PRINTS" id="PR00624">
    <property type="entry name" value="HISTONEH5"/>
</dbReference>
<dbReference type="SUPFAM" id="SSF46785">
    <property type="entry name" value="Winged helix' DNA-binding domain"/>
    <property type="match status" value="1"/>
</dbReference>
<evidence type="ECO:0000256" key="1">
    <source>
        <dbReference type="ARBA" id="ARBA00023125"/>
    </source>
</evidence>
<comment type="similarity">
    <text evidence="2">Belongs to the histone H1/H5 family.</text>
</comment>
<feature type="compositionally biased region" description="Basic residues" evidence="3">
    <location>
        <begin position="16"/>
        <end position="28"/>
    </location>
</feature>
<feature type="region of interest" description="Disordered" evidence="3">
    <location>
        <begin position="1"/>
        <end position="28"/>
    </location>
</feature>
<organism evidence="5 6">
    <name type="scientific">Astatotilapia calliptera</name>
    <name type="common">Eastern happy</name>
    <name type="synonym">Chromis callipterus</name>
    <dbReference type="NCBI Taxonomy" id="8154"/>
    <lineage>
        <taxon>Eukaryota</taxon>
        <taxon>Metazoa</taxon>
        <taxon>Chordata</taxon>
        <taxon>Craniata</taxon>
        <taxon>Vertebrata</taxon>
        <taxon>Euteleostomi</taxon>
        <taxon>Actinopterygii</taxon>
        <taxon>Neopterygii</taxon>
        <taxon>Teleostei</taxon>
        <taxon>Neoteleostei</taxon>
        <taxon>Acanthomorphata</taxon>
        <taxon>Ovalentaria</taxon>
        <taxon>Cichlomorphae</taxon>
        <taxon>Cichliformes</taxon>
        <taxon>Cichlidae</taxon>
        <taxon>African cichlids</taxon>
        <taxon>Pseudocrenilabrinae</taxon>
        <taxon>Haplochromini</taxon>
        <taxon>Astatotilapia</taxon>
    </lineage>
</organism>
<accession>A0A3P8Q6B5</accession>
<dbReference type="AlphaFoldDB" id="A0A3P8Q6B5"/>
<dbReference type="GO" id="GO:0005634">
    <property type="term" value="C:nucleus"/>
    <property type="evidence" value="ECO:0007669"/>
    <property type="project" value="UniProtKB-SubCell"/>
</dbReference>
<keyword evidence="6" id="KW-1185">Reference proteome</keyword>
<dbReference type="InterPro" id="IPR036390">
    <property type="entry name" value="WH_DNA-bd_sf"/>
</dbReference>
<feature type="domain" description="H15" evidence="4">
    <location>
        <begin position="28"/>
        <end position="101"/>
    </location>
</feature>
<dbReference type="STRING" id="8154.ENSACLP00000024965"/>
<reference evidence="5" key="3">
    <citation type="submission" date="2025-08" db="UniProtKB">
        <authorList>
            <consortium name="Ensembl"/>
        </authorList>
    </citation>
    <scope>IDENTIFICATION</scope>
</reference>
<evidence type="ECO:0000256" key="3">
    <source>
        <dbReference type="SAM" id="MobiDB-lite"/>
    </source>
</evidence>
<name>A0A3P8Q6B5_ASTCA</name>
<dbReference type="OMA" id="RAPAKHC"/>
<keyword evidence="1 2" id="KW-0238">DNA-binding</keyword>
<feature type="compositionally biased region" description="Basic residues" evidence="3">
    <location>
        <begin position="141"/>
        <end position="186"/>
    </location>
</feature>
<dbReference type="Gene3D" id="1.10.10.10">
    <property type="entry name" value="Winged helix-like DNA-binding domain superfamily/Winged helix DNA-binding domain"/>
    <property type="match status" value="1"/>
</dbReference>
<dbReference type="CDD" id="cd00073">
    <property type="entry name" value="H15"/>
    <property type="match status" value="1"/>
</dbReference>
<comment type="subcellular location">
    <subcellularLocation>
        <location evidence="2">Nucleus</location>
    </subcellularLocation>
</comment>
<dbReference type="Bgee" id="ENSACLG00000016953">
    <property type="expression patterns" value="Expressed in spleen and 8 other cell types or tissues"/>
</dbReference>
<dbReference type="SMART" id="SM00526">
    <property type="entry name" value="H15"/>
    <property type="match status" value="1"/>
</dbReference>
<dbReference type="Ensembl" id="ENSACLT00000025565.2">
    <property type="protein sequence ID" value="ENSACLP00000024965.2"/>
    <property type="gene ID" value="ENSACLG00000016953.2"/>
</dbReference>
<dbReference type="GO" id="GO:0006334">
    <property type="term" value="P:nucleosome assembly"/>
    <property type="evidence" value="ECO:0007669"/>
    <property type="project" value="InterPro"/>
</dbReference>
<dbReference type="Pfam" id="PF00538">
    <property type="entry name" value="Linker_histone"/>
    <property type="match status" value="1"/>
</dbReference>
<feature type="region of interest" description="Disordered" evidence="3">
    <location>
        <begin position="85"/>
        <end position="186"/>
    </location>
</feature>
<reference evidence="5 6" key="1">
    <citation type="submission" date="2018-05" db="EMBL/GenBank/DDBJ databases">
        <authorList>
            <person name="Datahose"/>
        </authorList>
    </citation>
    <scope>NUCLEOTIDE SEQUENCE</scope>
</reference>
<dbReference type="PROSITE" id="PS51504">
    <property type="entry name" value="H15"/>
    <property type="match status" value="1"/>
</dbReference>
<evidence type="ECO:0000259" key="4">
    <source>
        <dbReference type="PROSITE" id="PS51504"/>
    </source>
</evidence>
<evidence type="ECO:0000313" key="6">
    <source>
        <dbReference type="Proteomes" id="UP000265100"/>
    </source>
</evidence>
<dbReference type="InterPro" id="IPR036388">
    <property type="entry name" value="WH-like_DNA-bd_sf"/>
</dbReference>
<feature type="compositionally biased region" description="Basic residues" evidence="3">
    <location>
        <begin position="99"/>
        <end position="127"/>
    </location>
</feature>
<dbReference type="InterPro" id="IPR005818">
    <property type="entry name" value="Histone_H1/H5_H15"/>
</dbReference>
<keyword evidence="2" id="KW-0158">Chromosome</keyword>